<dbReference type="Gramene" id="ONK74623">
    <property type="protein sequence ID" value="ONK74623"/>
    <property type="gene ID" value="A4U43_C03F8400"/>
</dbReference>
<gene>
    <name evidence="2" type="ORF">A4U43_C03F8400</name>
</gene>
<dbReference type="AlphaFoldDB" id="A0A5P1FA73"/>
<evidence type="ECO:0000313" key="3">
    <source>
        <dbReference type="Proteomes" id="UP000243459"/>
    </source>
</evidence>
<evidence type="ECO:0000259" key="1">
    <source>
        <dbReference type="Pfam" id="PF24758"/>
    </source>
</evidence>
<dbReference type="Pfam" id="PF24758">
    <property type="entry name" value="LRR_At5g56370"/>
    <property type="match status" value="1"/>
</dbReference>
<organism evidence="2 3">
    <name type="scientific">Asparagus officinalis</name>
    <name type="common">Garden asparagus</name>
    <dbReference type="NCBI Taxonomy" id="4686"/>
    <lineage>
        <taxon>Eukaryota</taxon>
        <taxon>Viridiplantae</taxon>
        <taxon>Streptophyta</taxon>
        <taxon>Embryophyta</taxon>
        <taxon>Tracheophyta</taxon>
        <taxon>Spermatophyta</taxon>
        <taxon>Magnoliopsida</taxon>
        <taxon>Liliopsida</taxon>
        <taxon>Asparagales</taxon>
        <taxon>Asparagaceae</taxon>
        <taxon>Asparagoideae</taxon>
        <taxon>Asparagus</taxon>
    </lineage>
</organism>
<dbReference type="EMBL" id="CM007383">
    <property type="protein sequence ID" value="ONK74623.1"/>
    <property type="molecule type" value="Genomic_DNA"/>
</dbReference>
<sequence>MAMTSKVQEMHLDFTGGGHFLPYGRYANDPFWAYHCNIDTRCRNYYASHDNGYSSSELDLASEDSSSSDSDEGPHSSFFVMLRALFSYASLRVLKLAGCCITNPGPMNFGNLTCLVFIDVKISQKNLHKVLPICCCKLEVLGLTRFRQLKHLAFLIQNYLA</sequence>
<feature type="domain" description="F-box/LRR-repeat protein 15/At3g58940/PEG3-like LRR" evidence="1">
    <location>
        <begin position="82"/>
        <end position="146"/>
    </location>
</feature>
<protein>
    <recommendedName>
        <fullName evidence="1">F-box/LRR-repeat protein 15/At3g58940/PEG3-like LRR domain-containing protein</fullName>
    </recommendedName>
</protein>
<proteinExistence type="predicted"/>
<reference evidence="3" key="1">
    <citation type="journal article" date="2017" name="Nat. Commun.">
        <title>The asparagus genome sheds light on the origin and evolution of a young Y chromosome.</title>
        <authorList>
            <person name="Harkess A."/>
            <person name="Zhou J."/>
            <person name="Xu C."/>
            <person name="Bowers J.E."/>
            <person name="Van der Hulst R."/>
            <person name="Ayyampalayam S."/>
            <person name="Mercati F."/>
            <person name="Riccardi P."/>
            <person name="McKain M.R."/>
            <person name="Kakrana A."/>
            <person name="Tang H."/>
            <person name="Ray J."/>
            <person name="Groenendijk J."/>
            <person name="Arikit S."/>
            <person name="Mathioni S.M."/>
            <person name="Nakano M."/>
            <person name="Shan H."/>
            <person name="Telgmann-Rauber A."/>
            <person name="Kanno A."/>
            <person name="Yue Z."/>
            <person name="Chen H."/>
            <person name="Li W."/>
            <person name="Chen Y."/>
            <person name="Xu X."/>
            <person name="Zhang Y."/>
            <person name="Luo S."/>
            <person name="Chen H."/>
            <person name="Gao J."/>
            <person name="Mao Z."/>
            <person name="Pires J.C."/>
            <person name="Luo M."/>
            <person name="Kudrna D."/>
            <person name="Wing R.A."/>
            <person name="Meyers B.C."/>
            <person name="Yi K."/>
            <person name="Kong H."/>
            <person name="Lavrijsen P."/>
            <person name="Sunseri F."/>
            <person name="Falavigna A."/>
            <person name="Ye Y."/>
            <person name="Leebens-Mack J.H."/>
            <person name="Chen G."/>
        </authorList>
    </citation>
    <scope>NUCLEOTIDE SEQUENCE [LARGE SCALE GENOMIC DNA]</scope>
    <source>
        <strain evidence="3">cv. DH0086</strain>
    </source>
</reference>
<name>A0A5P1FA73_ASPOF</name>
<dbReference type="Proteomes" id="UP000243459">
    <property type="component" value="Chromosome 3"/>
</dbReference>
<evidence type="ECO:0000313" key="2">
    <source>
        <dbReference type="EMBL" id="ONK74623.1"/>
    </source>
</evidence>
<dbReference type="InterPro" id="IPR055411">
    <property type="entry name" value="LRR_FXL15/At3g58940/PEG3-like"/>
</dbReference>
<dbReference type="Gene3D" id="3.80.10.10">
    <property type="entry name" value="Ribonuclease Inhibitor"/>
    <property type="match status" value="1"/>
</dbReference>
<keyword evidence="3" id="KW-1185">Reference proteome</keyword>
<dbReference type="SUPFAM" id="SSF52047">
    <property type="entry name" value="RNI-like"/>
    <property type="match status" value="1"/>
</dbReference>
<dbReference type="InterPro" id="IPR032675">
    <property type="entry name" value="LRR_dom_sf"/>
</dbReference>
<accession>A0A5P1FA73</accession>